<dbReference type="PANTHER" id="PTHR12280:SF20">
    <property type="entry name" value="4'-PHOSPHOPANTETHEINE PHOSPHATASE"/>
    <property type="match status" value="1"/>
</dbReference>
<evidence type="ECO:0000313" key="8">
    <source>
        <dbReference type="Proteomes" id="UP000040576"/>
    </source>
</evidence>
<keyword evidence="8" id="KW-1185">Reference proteome</keyword>
<dbReference type="InterPro" id="IPR011602">
    <property type="entry name" value="Type_II_PanK_bac"/>
</dbReference>
<gene>
    <name evidence="7" type="ORF">BT1A1_1707</name>
</gene>
<dbReference type="AlphaFoldDB" id="A0A090J117"/>
<name>A0A090J117_9BACI</name>
<dbReference type="EMBL" id="CCRF01000049">
    <property type="protein sequence ID" value="CEE01535.1"/>
    <property type="molecule type" value="Genomic_DNA"/>
</dbReference>
<dbReference type="GO" id="GO:0005829">
    <property type="term" value="C:cytosol"/>
    <property type="evidence" value="ECO:0007669"/>
    <property type="project" value="TreeGrafter"/>
</dbReference>
<keyword evidence="3" id="KW-0547">Nucleotide-binding</keyword>
<protein>
    <submittedName>
        <fullName evidence="7">Pantothenate kinase</fullName>
        <ecNumber evidence="7">2.7.1.33</ecNumber>
    </submittedName>
</protein>
<dbReference type="CDD" id="cd24085">
    <property type="entry name" value="ASKHA_NBD_PanK-II_bac"/>
    <property type="match status" value="1"/>
</dbReference>
<dbReference type="PANTHER" id="PTHR12280">
    <property type="entry name" value="PANTOTHENATE KINASE"/>
    <property type="match status" value="1"/>
</dbReference>
<proteinExistence type="predicted"/>
<sequence length="266" mass="28734">MNRIGIDAGGSLVKMVFEEKGVLHYRKYAITEIDSFIQWLNMTVPTAKLVVTGGKSYLVKEKTSHPVTIVNEFEAMAEGARYLLEQEFHLLHKEFILISIGTGTSIYHVTPSNFERVIGTGIGGGTFIGLGTLLAGTSNFTELVERAGSGDRKKIDLLVRDIYGSNETPLIGDLTAANFGKAHLSQDATKDDQLASTIQLIAETIILLANQVAQIKDVSKLVFVGSTLSGNHMLRKVLGEFSQSLGREALFPTNGAFAGAIGAYLL</sequence>
<evidence type="ECO:0000256" key="5">
    <source>
        <dbReference type="ARBA" id="ARBA00022840"/>
    </source>
</evidence>
<dbReference type="SUPFAM" id="SSF53067">
    <property type="entry name" value="Actin-like ATPase domain"/>
    <property type="match status" value="1"/>
</dbReference>
<dbReference type="Gene3D" id="3.30.420.40">
    <property type="match status" value="1"/>
</dbReference>
<accession>A0A090J117</accession>
<evidence type="ECO:0000256" key="2">
    <source>
        <dbReference type="ARBA" id="ARBA00022679"/>
    </source>
</evidence>
<dbReference type="EC" id="2.7.1.33" evidence="7"/>
<dbReference type="RefSeq" id="WP_034769998.1">
    <property type="nucleotide sequence ID" value="NZ_CCRF01000049.1"/>
</dbReference>
<keyword evidence="1" id="KW-0963">Cytoplasm</keyword>
<dbReference type="GO" id="GO:0015937">
    <property type="term" value="P:coenzyme A biosynthetic process"/>
    <property type="evidence" value="ECO:0007669"/>
    <property type="project" value="UniProtKB-KW"/>
</dbReference>
<dbReference type="InterPro" id="IPR043129">
    <property type="entry name" value="ATPase_NBD"/>
</dbReference>
<dbReference type="PATRIC" id="fig|35841.9.peg.2737"/>
<evidence type="ECO:0000256" key="6">
    <source>
        <dbReference type="ARBA" id="ARBA00022993"/>
    </source>
</evidence>
<keyword evidence="4 7" id="KW-0418">Kinase</keyword>
<evidence type="ECO:0000256" key="1">
    <source>
        <dbReference type="ARBA" id="ARBA00022490"/>
    </source>
</evidence>
<dbReference type="PIRSF" id="PIRSF036940">
    <property type="entry name" value="PanK_bac_aCoA"/>
    <property type="match status" value="1"/>
</dbReference>
<keyword evidence="6" id="KW-0173">Coenzyme A biosynthesis</keyword>
<organism evidence="7 8">
    <name type="scientific">Caldibacillus thermoamylovorans</name>
    <dbReference type="NCBI Taxonomy" id="35841"/>
    <lineage>
        <taxon>Bacteria</taxon>
        <taxon>Bacillati</taxon>
        <taxon>Bacillota</taxon>
        <taxon>Bacilli</taxon>
        <taxon>Bacillales</taxon>
        <taxon>Bacillaceae</taxon>
        <taxon>Caldibacillus</taxon>
    </lineage>
</organism>
<dbReference type="InterPro" id="IPR004567">
    <property type="entry name" value="Type_II_PanK"/>
</dbReference>
<keyword evidence="5" id="KW-0067">ATP-binding</keyword>
<evidence type="ECO:0000256" key="3">
    <source>
        <dbReference type="ARBA" id="ARBA00022741"/>
    </source>
</evidence>
<reference evidence="7 8" key="1">
    <citation type="submission" date="2014-07" db="EMBL/GenBank/DDBJ databases">
        <authorList>
            <person name="Wibberg Daniel"/>
        </authorList>
    </citation>
    <scope>NUCLEOTIDE SEQUENCE [LARGE SCALE GENOMIC DNA]</scope>
</reference>
<evidence type="ECO:0000313" key="7">
    <source>
        <dbReference type="EMBL" id="CEE01535.1"/>
    </source>
</evidence>
<dbReference type="Proteomes" id="UP000040576">
    <property type="component" value="Unassembled WGS sequence"/>
</dbReference>
<dbReference type="NCBIfam" id="NF009842">
    <property type="entry name" value="PRK13317.1"/>
    <property type="match status" value="1"/>
</dbReference>
<keyword evidence="2 7" id="KW-0808">Transferase</keyword>
<dbReference type="Pfam" id="PF03630">
    <property type="entry name" value="Fumble"/>
    <property type="match status" value="1"/>
</dbReference>
<evidence type="ECO:0000256" key="4">
    <source>
        <dbReference type="ARBA" id="ARBA00022777"/>
    </source>
</evidence>
<dbReference type="GO" id="GO:0005524">
    <property type="term" value="F:ATP binding"/>
    <property type="evidence" value="ECO:0007669"/>
    <property type="project" value="UniProtKB-KW"/>
</dbReference>
<dbReference type="GO" id="GO:0004594">
    <property type="term" value="F:pantothenate kinase activity"/>
    <property type="evidence" value="ECO:0007669"/>
    <property type="project" value="UniProtKB-EC"/>
</dbReference>